<name>A0A1M5NR22_9ACTN</name>
<keyword evidence="1" id="KW-0472">Membrane</keyword>
<proteinExistence type="predicted"/>
<dbReference type="AlphaFoldDB" id="A0A1M5NR22"/>
<keyword evidence="3" id="KW-1185">Reference proteome</keyword>
<dbReference type="RefSeq" id="WP_073421677.1">
    <property type="nucleotide sequence ID" value="NZ_FQVX01000003.1"/>
</dbReference>
<feature type="transmembrane region" description="Helical" evidence="1">
    <location>
        <begin position="37"/>
        <end position="60"/>
    </location>
</feature>
<feature type="transmembrane region" description="Helical" evidence="1">
    <location>
        <begin position="12"/>
        <end position="31"/>
    </location>
</feature>
<keyword evidence="1" id="KW-0812">Transmembrane</keyword>
<evidence type="ECO:0000256" key="1">
    <source>
        <dbReference type="SAM" id="Phobius"/>
    </source>
</evidence>
<evidence type="ECO:0000313" key="2">
    <source>
        <dbReference type="EMBL" id="SHG92026.1"/>
    </source>
</evidence>
<gene>
    <name evidence="2" type="ORF">SAMN05444351_3658</name>
</gene>
<organism evidence="2 3">
    <name type="scientific">Geodermatophilus nigrescens</name>
    <dbReference type="NCBI Taxonomy" id="1070870"/>
    <lineage>
        <taxon>Bacteria</taxon>
        <taxon>Bacillati</taxon>
        <taxon>Actinomycetota</taxon>
        <taxon>Actinomycetes</taxon>
        <taxon>Geodermatophilales</taxon>
        <taxon>Geodermatophilaceae</taxon>
        <taxon>Geodermatophilus</taxon>
    </lineage>
</organism>
<protein>
    <submittedName>
        <fullName evidence="2">Uncharacterized protein</fullName>
    </submittedName>
</protein>
<accession>A0A1M5NR22</accession>
<dbReference type="Proteomes" id="UP000184471">
    <property type="component" value="Unassembled WGS sequence"/>
</dbReference>
<evidence type="ECO:0000313" key="3">
    <source>
        <dbReference type="Proteomes" id="UP000184471"/>
    </source>
</evidence>
<sequence length="66" mass="7445">MDYLNRLRSERPVLYWLVLLVGFWLAFQLLLGVAQLLLGGFALPAWAPLALVLGVLVLVARRQQGR</sequence>
<dbReference type="EMBL" id="FQVX01000003">
    <property type="protein sequence ID" value="SHG92026.1"/>
    <property type="molecule type" value="Genomic_DNA"/>
</dbReference>
<reference evidence="2 3" key="1">
    <citation type="submission" date="2016-11" db="EMBL/GenBank/DDBJ databases">
        <authorList>
            <person name="Jaros S."/>
            <person name="Januszkiewicz K."/>
            <person name="Wedrychowicz H."/>
        </authorList>
    </citation>
    <scope>NUCLEOTIDE SEQUENCE [LARGE SCALE GENOMIC DNA]</scope>
    <source>
        <strain evidence="2 3">DSM 45408</strain>
    </source>
</reference>
<keyword evidence="1" id="KW-1133">Transmembrane helix</keyword>